<evidence type="ECO:0000313" key="3">
    <source>
        <dbReference type="Proteomes" id="UP000620124"/>
    </source>
</evidence>
<feature type="region of interest" description="Disordered" evidence="1">
    <location>
        <begin position="194"/>
        <end position="231"/>
    </location>
</feature>
<feature type="compositionally biased region" description="Pro residues" evidence="1">
    <location>
        <begin position="74"/>
        <end position="85"/>
    </location>
</feature>
<keyword evidence="3" id="KW-1185">Reference proteome</keyword>
<feature type="region of interest" description="Disordered" evidence="1">
    <location>
        <begin position="295"/>
        <end position="314"/>
    </location>
</feature>
<sequence>MSYVPFSETYAYWRRRVSSQPRPPLAGLTSLLPTFVLFSIPLRIACVTAPRLHPVAVSALPSTAPPLSEHHPSHPPPQPLPPAGNPSPGSSSGDLSLRSQSSRTSPQPSAVAVAAALLATAAGTGTGDGGRPALDQSTSQRTHSLTLCSQSSQAPPQPSAVPPRLPRPPTPARAPCPRSLHLLAHTLQAALRAPAGSSGRFNTTCKPLRRLPSRPAPSQLPQGSPRETVALERWRRRRTLLPPSSFFMAPAAALYSLTVPLSIGSASTAAWARRSPSDDGDNAESQSEAALFTAFSPSSRASSTTSASPGARNSLGSMPIKQSLGAWYINLQVLHRVTCFDPQFRRHLPPRRLTHLSHLHLTDAIAFIVTRLSSLLIAVAWIYGLVPAASMLFVAWVGAPALFIEDVNTMQMRPAMP</sequence>
<accession>A0A8H6YX82</accession>
<feature type="region of interest" description="Disordered" evidence="1">
    <location>
        <begin position="123"/>
        <end position="177"/>
    </location>
</feature>
<dbReference type="EMBL" id="JACAZI010000003">
    <property type="protein sequence ID" value="KAF7365976.1"/>
    <property type="molecule type" value="Genomic_DNA"/>
</dbReference>
<feature type="compositionally biased region" description="Polar residues" evidence="1">
    <location>
        <begin position="135"/>
        <end position="148"/>
    </location>
</feature>
<comment type="caution">
    <text evidence="2">The sequence shown here is derived from an EMBL/GenBank/DDBJ whole genome shotgun (WGS) entry which is preliminary data.</text>
</comment>
<gene>
    <name evidence="2" type="ORF">MVEN_00473500</name>
</gene>
<name>A0A8H6YX82_9AGAR</name>
<protein>
    <submittedName>
        <fullName evidence="2">Uncharacterized protein</fullName>
    </submittedName>
</protein>
<evidence type="ECO:0000313" key="2">
    <source>
        <dbReference type="EMBL" id="KAF7365976.1"/>
    </source>
</evidence>
<reference evidence="2" key="1">
    <citation type="submission" date="2020-05" db="EMBL/GenBank/DDBJ databases">
        <title>Mycena genomes resolve the evolution of fungal bioluminescence.</title>
        <authorList>
            <person name="Tsai I.J."/>
        </authorList>
    </citation>
    <scope>NUCLEOTIDE SEQUENCE</scope>
    <source>
        <strain evidence="2">CCC161011</strain>
    </source>
</reference>
<organism evidence="2 3">
    <name type="scientific">Mycena venus</name>
    <dbReference type="NCBI Taxonomy" id="2733690"/>
    <lineage>
        <taxon>Eukaryota</taxon>
        <taxon>Fungi</taxon>
        <taxon>Dikarya</taxon>
        <taxon>Basidiomycota</taxon>
        <taxon>Agaricomycotina</taxon>
        <taxon>Agaricomycetes</taxon>
        <taxon>Agaricomycetidae</taxon>
        <taxon>Agaricales</taxon>
        <taxon>Marasmiineae</taxon>
        <taxon>Mycenaceae</taxon>
        <taxon>Mycena</taxon>
    </lineage>
</organism>
<feature type="region of interest" description="Disordered" evidence="1">
    <location>
        <begin position="63"/>
        <end position="110"/>
    </location>
</feature>
<evidence type="ECO:0000256" key="1">
    <source>
        <dbReference type="SAM" id="MobiDB-lite"/>
    </source>
</evidence>
<feature type="compositionally biased region" description="Pro residues" evidence="1">
    <location>
        <begin position="155"/>
        <end position="174"/>
    </location>
</feature>
<dbReference type="AlphaFoldDB" id="A0A8H6YX82"/>
<dbReference type="Proteomes" id="UP000620124">
    <property type="component" value="Unassembled WGS sequence"/>
</dbReference>
<proteinExistence type="predicted"/>
<feature type="compositionally biased region" description="Low complexity" evidence="1">
    <location>
        <begin position="295"/>
        <end position="309"/>
    </location>
</feature>
<feature type="compositionally biased region" description="Low complexity" evidence="1">
    <location>
        <begin position="86"/>
        <end position="110"/>
    </location>
</feature>